<accession>A0AAV8YHM5</accession>
<organism evidence="1 2">
    <name type="scientific">Aromia moschata</name>
    <dbReference type="NCBI Taxonomy" id="1265417"/>
    <lineage>
        <taxon>Eukaryota</taxon>
        <taxon>Metazoa</taxon>
        <taxon>Ecdysozoa</taxon>
        <taxon>Arthropoda</taxon>
        <taxon>Hexapoda</taxon>
        <taxon>Insecta</taxon>
        <taxon>Pterygota</taxon>
        <taxon>Neoptera</taxon>
        <taxon>Endopterygota</taxon>
        <taxon>Coleoptera</taxon>
        <taxon>Polyphaga</taxon>
        <taxon>Cucujiformia</taxon>
        <taxon>Chrysomeloidea</taxon>
        <taxon>Cerambycidae</taxon>
        <taxon>Cerambycinae</taxon>
        <taxon>Callichromatini</taxon>
        <taxon>Aromia</taxon>
    </lineage>
</organism>
<feature type="non-terminal residue" evidence="1">
    <location>
        <position position="1"/>
    </location>
</feature>
<evidence type="ECO:0000313" key="2">
    <source>
        <dbReference type="Proteomes" id="UP001162162"/>
    </source>
</evidence>
<dbReference type="Proteomes" id="UP001162162">
    <property type="component" value="Unassembled WGS sequence"/>
</dbReference>
<gene>
    <name evidence="1" type="ORF">NQ318_002441</name>
</gene>
<dbReference type="AlphaFoldDB" id="A0AAV8YHM5"/>
<comment type="caution">
    <text evidence="1">The sequence shown here is derived from an EMBL/GenBank/DDBJ whole genome shotgun (WGS) entry which is preliminary data.</text>
</comment>
<protein>
    <submittedName>
        <fullName evidence="1">Uncharacterized protein</fullName>
    </submittedName>
</protein>
<dbReference type="EMBL" id="JAPWTK010000106">
    <property type="protein sequence ID" value="KAJ8950029.1"/>
    <property type="molecule type" value="Genomic_DNA"/>
</dbReference>
<name>A0AAV8YHM5_9CUCU</name>
<reference evidence="1" key="1">
    <citation type="journal article" date="2023" name="Insect Mol. Biol.">
        <title>Genome sequencing provides insights into the evolution of gene families encoding plant cell wall-degrading enzymes in longhorned beetles.</title>
        <authorList>
            <person name="Shin N.R."/>
            <person name="Okamura Y."/>
            <person name="Kirsch R."/>
            <person name="Pauchet Y."/>
        </authorList>
    </citation>
    <scope>NUCLEOTIDE SEQUENCE</scope>
    <source>
        <strain evidence="1">AMC_N1</strain>
    </source>
</reference>
<proteinExistence type="predicted"/>
<feature type="non-terminal residue" evidence="1">
    <location>
        <position position="117"/>
    </location>
</feature>
<evidence type="ECO:0000313" key="1">
    <source>
        <dbReference type="EMBL" id="KAJ8950029.1"/>
    </source>
</evidence>
<keyword evidence="2" id="KW-1185">Reference proteome</keyword>
<sequence>KRNNDTPEISEIVRNAYTSNVFNSCINALVNEVRCFISIDIVIIFIYISFTIKSVQVIYDKKPLLCWIAEAYEPFFFMKNPKSCCFFFNYYSWLKIITEDETNSKEIIRDGRQRKVP</sequence>